<evidence type="ECO:0000313" key="9">
    <source>
        <dbReference type="EMBL" id="CAF9907267.1"/>
    </source>
</evidence>
<feature type="transmembrane region" description="Helical" evidence="7">
    <location>
        <begin position="87"/>
        <end position="106"/>
    </location>
</feature>
<feature type="transmembrane region" description="Helical" evidence="7">
    <location>
        <begin position="142"/>
        <end position="162"/>
    </location>
</feature>
<feature type="transmembrane region" description="Helical" evidence="7">
    <location>
        <begin position="406"/>
        <end position="429"/>
    </location>
</feature>
<keyword evidence="10" id="KW-1185">Reference proteome</keyword>
<comment type="subcellular location">
    <subcellularLocation>
        <location evidence="1">Membrane</location>
        <topology evidence="1">Multi-pass membrane protein</topology>
    </subcellularLocation>
</comment>
<evidence type="ECO:0000256" key="5">
    <source>
        <dbReference type="ARBA" id="ARBA00022989"/>
    </source>
</evidence>
<evidence type="ECO:0000256" key="2">
    <source>
        <dbReference type="ARBA" id="ARBA00006727"/>
    </source>
</evidence>
<dbReference type="PROSITE" id="PS50850">
    <property type="entry name" value="MFS"/>
    <property type="match status" value="1"/>
</dbReference>
<feature type="transmembrane region" description="Helical" evidence="7">
    <location>
        <begin position="251"/>
        <end position="273"/>
    </location>
</feature>
<dbReference type="InterPro" id="IPR011701">
    <property type="entry name" value="MFS"/>
</dbReference>
<dbReference type="InterPro" id="IPR036259">
    <property type="entry name" value="MFS_trans_sf"/>
</dbReference>
<dbReference type="CDD" id="cd17352">
    <property type="entry name" value="MFS_MCT_SLC16"/>
    <property type="match status" value="1"/>
</dbReference>
<dbReference type="PANTHER" id="PTHR11360:SF224">
    <property type="entry name" value="MAJOR FACILITATOR SUPERFAMILY (MFS) PROFILE DOMAIN-CONTAINING PROTEIN-RELATED"/>
    <property type="match status" value="1"/>
</dbReference>
<accession>A0A8H3HY50</accession>
<feature type="transmembrane region" description="Helical" evidence="7">
    <location>
        <begin position="174"/>
        <end position="195"/>
    </location>
</feature>
<comment type="similarity">
    <text evidence="2">Belongs to the major facilitator superfamily. Monocarboxylate porter (TC 2.A.1.13) family.</text>
</comment>
<feature type="transmembrane region" description="Helical" evidence="7">
    <location>
        <begin position="50"/>
        <end position="75"/>
    </location>
</feature>
<dbReference type="EMBL" id="CAJPDT010000003">
    <property type="protein sequence ID" value="CAF9907267.1"/>
    <property type="molecule type" value="Genomic_DNA"/>
</dbReference>
<gene>
    <name evidence="9" type="ORF">IMSHALPRED_005486</name>
</gene>
<reference evidence="9" key="1">
    <citation type="submission" date="2021-03" db="EMBL/GenBank/DDBJ databases">
        <authorList>
            <person name="Tagirdzhanova G."/>
        </authorList>
    </citation>
    <scope>NUCLEOTIDE SEQUENCE</scope>
</reference>
<dbReference type="InterPro" id="IPR050327">
    <property type="entry name" value="Proton-linked_MCT"/>
</dbReference>
<feature type="transmembrane region" description="Helical" evidence="7">
    <location>
        <begin position="314"/>
        <end position="333"/>
    </location>
</feature>
<keyword evidence="5 7" id="KW-1133">Transmembrane helix</keyword>
<dbReference type="Gene3D" id="1.20.1250.20">
    <property type="entry name" value="MFS general substrate transporter like domains"/>
    <property type="match status" value="2"/>
</dbReference>
<feature type="domain" description="Major facilitator superfamily (MFS) profile" evidence="8">
    <location>
        <begin position="250"/>
        <end position="438"/>
    </location>
</feature>
<dbReference type="SUPFAM" id="SSF103473">
    <property type="entry name" value="MFS general substrate transporter"/>
    <property type="match status" value="1"/>
</dbReference>
<dbReference type="GO" id="GO:0016020">
    <property type="term" value="C:membrane"/>
    <property type="evidence" value="ECO:0007669"/>
    <property type="project" value="UniProtKB-SubCell"/>
</dbReference>
<evidence type="ECO:0000259" key="8">
    <source>
        <dbReference type="PROSITE" id="PS50850"/>
    </source>
</evidence>
<sequence length="438" mass="47728">MADSAEFRASRAGYSIPLSEIEKGSDTEPLKSDGPNPDDFPDGGLKAWSVVLGGCCCLFTSFGWINCIGIFQNYYQSHQLSNYPPSTIAWIPSTETFMMYAIAPVYGKVFDTYGPRPLLYFGTFAHVFGLMMTSLASKYYQFFLAQAVCSGMGASALFYAGTNPVGTWFFRKRALAFGIVSAGSSLSGCLLPIMIERLLPHLGFAWVMRVIAFIFLGLLMVAMCTLESRIAPTPKRVRFKEFVSPLREPAFLFNALGSFFFFWGVFLPFNFLILEAQHFGFSEGLATYLIAILNGTSVFGRVIPGWLGDRIGRFNIMIITTTSSMILVLALWIPARSHAAIITFAALYGFTSGTFVSMAPALVVQISKVQEIGVRTGTSFFIISTAGLTGNPIAGALITMDNGGYLYMQLFCGATMAVGASLIGVSRYAQAGWALKKV</sequence>
<dbReference type="PANTHER" id="PTHR11360">
    <property type="entry name" value="MONOCARBOXYLATE TRANSPORTER"/>
    <property type="match status" value="1"/>
</dbReference>
<feature type="transmembrane region" description="Helical" evidence="7">
    <location>
        <begin position="285"/>
        <end position="307"/>
    </location>
</feature>
<evidence type="ECO:0000256" key="7">
    <source>
        <dbReference type="SAM" id="Phobius"/>
    </source>
</evidence>
<feature type="transmembrane region" description="Helical" evidence="7">
    <location>
        <begin position="118"/>
        <end position="136"/>
    </location>
</feature>
<proteinExistence type="inferred from homology"/>
<feature type="transmembrane region" description="Helical" evidence="7">
    <location>
        <begin position="376"/>
        <end position="400"/>
    </location>
</feature>
<dbReference type="Proteomes" id="UP000664534">
    <property type="component" value="Unassembled WGS sequence"/>
</dbReference>
<keyword evidence="6 7" id="KW-0472">Membrane</keyword>
<dbReference type="GO" id="GO:0022857">
    <property type="term" value="F:transmembrane transporter activity"/>
    <property type="evidence" value="ECO:0007669"/>
    <property type="project" value="InterPro"/>
</dbReference>
<feature type="transmembrane region" description="Helical" evidence="7">
    <location>
        <begin position="339"/>
        <end position="364"/>
    </location>
</feature>
<organism evidence="9 10">
    <name type="scientific">Imshaugia aleurites</name>
    <dbReference type="NCBI Taxonomy" id="172621"/>
    <lineage>
        <taxon>Eukaryota</taxon>
        <taxon>Fungi</taxon>
        <taxon>Dikarya</taxon>
        <taxon>Ascomycota</taxon>
        <taxon>Pezizomycotina</taxon>
        <taxon>Lecanoromycetes</taxon>
        <taxon>OSLEUM clade</taxon>
        <taxon>Lecanoromycetidae</taxon>
        <taxon>Lecanorales</taxon>
        <taxon>Lecanorineae</taxon>
        <taxon>Parmeliaceae</taxon>
        <taxon>Imshaugia</taxon>
    </lineage>
</organism>
<keyword evidence="4 7" id="KW-0812">Transmembrane</keyword>
<dbReference type="InterPro" id="IPR020846">
    <property type="entry name" value="MFS_dom"/>
</dbReference>
<comment type="caution">
    <text evidence="9">The sequence shown here is derived from an EMBL/GenBank/DDBJ whole genome shotgun (WGS) entry which is preliminary data.</text>
</comment>
<dbReference type="AlphaFoldDB" id="A0A8H3HY50"/>
<evidence type="ECO:0000313" key="10">
    <source>
        <dbReference type="Proteomes" id="UP000664534"/>
    </source>
</evidence>
<keyword evidence="3" id="KW-0813">Transport</keyword>
<evidence type="ECO:0000256" key="6">
    <source>
        <dbReference type="ARBA" id="ARBA00023136"/>
    </source>
</evidence>
<evidence type="ECO:0000256" key="4">
    <source>
        <dbReference type="ARBA" id="ARBA00022692"/>
    </source>
</evidence>
<name>A0A8H3HY50_9LECA</name>
<evidence type="ECO:0000256" key="1">
    <source>
        <dbReference type="ARBA" id="ARBA00004141"/>
    </source>
</evidence>
<dbReference type="Pfam" id="PF07690">
    <property type="entry name" value="MFS_1"/>
    <property type="match status" value="1"/>
</dbReference>
<dbReference type="OrthoDB" id="5667at2759"/>
<feature type="transmembrane region" description="Helical" evidence="7">
    <location>
        <begin position="207"/>
        <end position="230"/>
    </location>
</feature>
<protein>
    <recommendedName>
        <fullName evidence="8">Major facilitator superfamily (MFS) profile domain-containing protein</fullName>
    </recommendedName>
</protein>
<evidence type="ECO:0000256" key="3">
    <source>
        <dbReference type="ARBA" id="ARBA00022448"/>
    </source>
</evidence>